<name>A0A9N9AM74_9GLOM</name>
<dbReference type="AlphaFoldDB" id="A0A9N9AM74"/>
<evidence type="ECO:0000313" key="2">
    <source>
        <dbReference type="Proteomes" id="UP000789831"/>
    </source>
</evidence>
<reference evidence="1" key="1">
    <citation type="submission" date="2021-06" db="EMBL/GenBank/DDBJ databases">
        <authorList>
            <person name="Kallberg Y."/>
            <person name="Tangrot J."/>
            <person name="Rosling A."/>
        </authorList>
    </citation>
    <scope>NUCLEOTIDE SEQUENCE</scope>
    <source>
        <strain evidence="1">MT106</strain>
    </source>
</reference>
<accession>A0A9N9AM74</accession>
<organism evidence="1 2">
    <name type="scientific">Ambispora gerdemannii</name>
    <dbReference type="NCBI Taxonomy" id="144530"/>
    <lineage>
        <taxon>Eukaryota</taxon>
        <taxon>Fungi</taxon>
        <taxon>Fungi incertae sedis</taxon>
        <taxon>Mucoromycota</taxon>
        <taxon>Glomeromycotina</taxon>
        <taxon>Glomeromycetes</taxon>
        <taxon>Archaeosporales</taxon>
        <taxon>Ambisporaceae</taxon>
        <taxon>Ambispora</taxon>
    </lineage>
</organism>
<dbReference type="Proteomes" id="UP000789831">
    <property type="component" value="Unassembled WGS sequence"/>
</dbReference>
<evidence type="ECO:0000313" key="1">
    <source>
        <dbReference type="EMBL" id="CAG8533958.1"/>
    </source>
</evidence>
<proteinExistence type="predicted"/>
<comment type="caution">
    <text evidence="1">The sequence shown here is derived from an EMBL/GenBank/DDBJ whole genome shotgun (WGS) entry which is preliminary data.</text>
</comment>
<sequence length="48" mass="5348">MGKDFSINSMLVHVLRIGLTSNSSSNFVNHKQLRAVAKSTKLFTENII</sequence>
<dbReference type="EMBL" id="CAJVPL010000844">
    <property type="protein sequence ID" value="CAG8533958.1"/>
    <property type="molecule type" value="Genomic_DNA"/>
</dbReference>
<protein>
    <submittedName>
        <fullName evidence="1">8553_t:CDS:1</fullName>
    </submittedName>
</protein>
<gene>
    <name evidence="1" type="ORF">AGERDE_LOCUS5849</name>
</gene>
<keyword evidence="2" id="KW-1185">Reference proteome</keyword>